<comment type="caution">
    <text evidence="1">The sequence shown here is derived from an EMBL/GenBank/DDBJ whole genome shotgun (WGS) entry which is preliminary data.</text>
</comment>
<organism evidence="1 2">
    <name type="scientific">Populus alba x Populus x berolinensis</name>
    <dbReference type="NCBI Taxonomy" id="444605"/>
    <lineage>
        <taxon>Eukaryota</taxon>
        <taxon>Viridiplantae</taxon>
        <taxon>Streptophyta</taxon>
        <taxon>Embryophyta</taxon>
        <taxon>Tracheophyta</taxon>
        <taxon>Spermatophyta</taxon>
        <taxon>Magnoliopsida</taxon>
        <taxon>eudicotyledons</taxon>
        <taxon>Gunneridae</taxon>
        <taxon>Pentapetalae</taxon>
        <taxon>rosids</taxon>
        <taxon>fabids</taxon>
        <taxon>Malpighiales</taxon>
        <taxon>Salicaceae</taxon>
        <taxon>Saliceae</taxon>
        <taxon>Populus</taxon>
    </lineage>
</organism>
<accession>A0AAD6LRN8</accession>
<dbReference type="EMBL" id="JAQIZT010000015">
    <property type="protein sequence ID" value="KAJ6970532.1"/>
    <property type="molecule type" value="Genomic_DNA"/>
</dbReference>
<dbReference type="AlphaFoldDB" id="A0AAD6LRN8"/>
<dbReference type="Proteomes" id="UP001164929">
    <property type="component" value="Chromosome 15"/>
</dbReference>
<proteinExistence type="predicted"/>
<evidence type="ECO:0000313" key="2">
    <source>
        <dbReference type="Proteomes" id="UP001164929"/>
    </source>
</evidence>
<protein>
    <submittedName>
        <fullName evidence="1">Uncharacterized protein</fullName>
    </submittedName>
</protein>
<sequence>MVDPRASVASFHSLQAQGYSLHKPPRHYGARCPNLPKRLLYIYLLVSSPLQNITFGKKKKPAACMVVVDDEYTVISSSVVALGIL</sequence>
<keyword evidence="2" id="KW-1185">Reference proteome</keyword>
<gene>
    <name evidence="1" type="ORF">NC653_034966</name>
</gene>
<reference evidence="1" key="1">
    <citation type="journal article" date="2023" name="Mol. Ecol. Resour.">
        <title>Chromosome-level genome assembly of a triploid poplar Populus alba 'Berolinensis'.</title>
        <authorList>
            <person name="Chen S."/>
            <person name="Yu Y."/>
            <person name="Wang X."/>
            <person name="Wang S."/>
            <person name="Zhang T."/>
            <person name="Zhou Y."/>
            <person name="He R."/>
            <person name="Meng N."/>
            <person name="Wang Y."/>
            <person name="Liu W."/>
            <person name="Liu Z."/>
            <person name="Liu J."/>
            <person name="Guo Q."/>
            <person name="Huang H."/>
            <person name="Sederoff R.R."/>
            <person name="Wang G."/>
            <person name="Qu G."/>
            <person name="Chen S."/>
        </authorList>
    </citation>
    <scope>NUCLEOTIDE SEQUENCE</scope>
    <source>
        <strain evidence="1">SC-2020</strain>
    </source>
</reference>
<name>A0AAD6LRN8_9ROSI</name>
<evidence type="ECO:0000313" key="1">
    <source>
        <dbReference type="EMBL" id="KAJ6970532.1"/>
    </source>
</evidence>